<dbReference type="GO" id="GO:0005634">
    <property type="term" value="C:nucleus"/>
    <property type="evidence" value="ECO:0007669"/>
    <property type="project" value="TreeGrafter"/>
</dbReference>
<dbReference type="AlphaFoldDB" id="A0A367IMR2"/>
<feature type="domain" description="T4 RNA ligase 1-like N-terminal" evidence="1">
    <location>
        <begin position="6"/>
        <end position="147"/>
    </location>
</feature>
<dbReference type="Pfam" id="PF09511">
    <property type="entry name" value="RNA_lig_T4_1"/>
    <property type="match status" value="1"/>
</dbReference>
<evidence type="ECO:0000259" key="1">
    <source>
        <dbReference type="Pfam" id="PF09511"/>
    </source>
</evidence>
<dbReference type="InterPro" id="IPR019039">
    <property type="entry name" value="T4-Rnl1-like_N"/>
</dbReference>
<evidence type="ECO:0000313" key="3">
    <source>
        <dbReference type="Proteomes" id="UP000253551"/>
    </source>
</evidence>
<dbReference type="STRING" id="4846.A0A367IMR2"/>
<comment type="caution">
    <text evidence="2">The sequence shown here is derived from an EMBL/GenBank/DDBJ whole genome shotgun (WGS) entry which is preliminary data.</text>
</comment>
<gene>
    <name evidence="2" type="ORF">CU098_006116</name>
</gene>
<sequence>DKTDIKAHAGVGYNWMIHHLASVDKKESDLAEWLFEKDVTLVAELCDDDFEQHILPYTGKFRGLYLHGINYNTTTLYTLPSAIVQRVALAFGLHITGFKTLDSIKEVKKFGEEMQLTGCFDGREIEGIVVRCKRDGNDFMFKIKNEQYMQYREYREVTKAVLKSDSNQTISFDSEKIVKYKYPKTQFYIDWLKIMINENPEWFTKYKEEKGIIFTRQQFEKYWQETGPVLSIQE</sequence>
<dbReference type="Proteomes" id="UP000253551">
    <property type="component" value="Unassembled WGS sequence"/>
</dbReference>
<reference evidence="2 3" key="1">
    <citation type="journal article" date="2018" name="G3 (Bethesda)">
        <title>Phylogenetic and Phylogenomic Definition of Rhizopus Species.</title>
        <authorList>
            <person name="Gryganskyi A.P."/>
            <person name="Golan J."/>
            <person name="Dolatabadi S."/>
            <person name="Mondo S."/>
            <person name="Robb S."/>
            <person name="Idnurm A."/>
            <person name="Muszewska A."/>
            <person name="Steczkiewicz K."/>
            <person name="Masonjones S."/>
            <person name="Liao H.L."/>
            <person name="Gajdeczka M.T."/>
            <person name="Anike F."/>
            <person name="Vuek A."/>
            <person name="Anishchenko I.M."/>
            <person name="Voigt K."/>
            <person name="de Hoog G.S."/>
            <person name="Smith M.E."/>
            <person name="Heitman J."/>
            <person name="Vilgalys R."/>
            <person name="Stajich J.E."/>
        </authorList>
    </citation>
    <scope>NUCLEOTIDE SEQUENCE [LARGE SCALE GENOMIC DNA]</scope>
    <source>
        <strain evidence="2 3">LSU 92-RS-03</strain>
    </source>
</reference>
<proteinExistence type="predicted"/>
<protein>
    <recommendedName>
        <fullName evidence="1">T4 RNA ligase 1-like N-terminal domain-containing protein</fullName>
    </recommendedName>
</protein>
<dbReference type="GO" id="GO:0003972">
    <property type="term" value="F:RNA ligase (ATP) activity"/>
    <property type="evidence" value="ECO:0007669"/>
    <property type="project" value="TreeGrafter"/>
</dbReference>
<dbReference type="PANTHER" id="PTHR32004">
    <property type="entry name" value="TRNA LIGASE"/>
    <property type="match status" value="1"/>
</dbReference>
<evidence type="ECO:0000313" key="2">
    <source>
        <dbReference type="EMBL" id="RCH78916.1"/>
    </source>
</evidence>
<keyword evidence="3" id="KW-1185">Reference proteome</keyword>
<dbReference type="EMBL" id="PJQM01006906">
    <property type="protein sequence ID" value="RCH78916.1"/>
    <property type="molecule type" value="Genomic_DNA"/>
</dbReference>
<dbReference type="OrthoDB" id="276239at2759"/>
<organism evidence="2 3">
    <name type="scientific">Rhizopus stolonifer</name>
    <name type="common">Rhizopus nigricans</name>
    <dbReference type="NCBI Taxonomy" id="4846"/>
    <lineage>
        <taxon>Eukaryota</taxon>
        <taxon>Fungi</taxon>
        <taxon>Fungi incertae sedis</taxon>
        <taxon>Mucoromycota</taxon>
        <taxon>Mucoromycotina</taxon>
        <taxon>Mucoromycetes</taxon>
        <taxon>Mucorales</taxon>
        <taxon>Mucorineae</taxon>
        <taxon>Rhizopodaceae</taxon>
        <taxon>Rhizopus</taxon>
    </lineage>
</organism>
<accession>A0A367IMR2</accession>
<dbReference type="GO" id="GO:0006388">
    <property type="term" value="P:tRNA splicing, via endonucleolytic cleavage and ligation"/>
    <property type="evidence" value="ECO:0007669"/>
    <property type="project" value="TreeGrafter"/>
</dbReference>
<feature type="non-terminal residue" evidence="2">
    <location>
        <position position="1"/>
    </location>
</feature>
<dbReference type="PANTHER" id="PTHR32004:SF1">
    <property type="entry name" value="TRNA LIGASE"/>
    <property type="match status" value="1"/>
</dbReference>
<name>A0A367IMR2_RHIST</name>